<dbReference type="KEGG" id="cpro:CPRO_11440"/>
<protein>
    <submittedName>
        <fullName evidence="6">DNA-binding transcriptional regulator, MarR family</fullName>
    </submittedName>
    <submittedName>
        <fullName evidence="5">MarR family protein</fullName>
    </submittedName>
</protein>
<reference evidence="5 7" key="1">
    <citation type="journal article" date="2016" name="Genome Announc.">
        <title>Complete Genome Sequence of the Amino Acid-Fermenting Clostridium propionicum X2 (DSM 1682).</title>
        <authorList>
            <person name="Poehlein A."/>
            <person name="Schlien K."/>
            <person name="Chowdhury N.P."/>
            <person name="Gottschalk G."/>
            <person name="Buckel W."/>
            <person name="Daniel R."/>
        </authorList>
    </citation>
    <scope>NUCLEOTIDE SEQUENCE [LARGE SCALE GENOMIC DNA]</scope>
    <source>
        <strain evidence="5 7">X2</strain>
    </source>
</reference>
<dbReference type="SUPFAM" id="SSF46785">
    <property type="entry name" value="Winged helix' DNA-binding domain"/>
    <property type="match status" value="1"/>
</dbReference>
<dbReference type="PANTHER" id="PTHR42756:SF1">
    <property type="entry name" value="TRANSCRIPTIONAL REPRESSOR OF EMRAB OPERON"/>
    <property type="match status" value="1"/>
</dbReference>
<evidence type="ECO:0000313" key="8">
    <source>
        <dbReference type="Proteomes" id="UP000184204"/>
    </source>
</evidence>
<dbReference type="AlphaFoldDB" id="A0A0X1U727"/>
<sequence>MQEVVKKCNEYGIHYALTVQRREGLLKIRIFRIKTGGGSVEPEMYPLHFGNQRIDKIRNQTYNKIRKRIYKKGDYSMDDVKAVSTALDRLYRKQGDLYHEYASYYGLSDIAFWILYTLCGADETYTQNQIADLWHFPRQSVNSAVSSLVKEGYIFLEKLTVARNNKALRLTEQGVEFCQSAIFPFYEMENRIFNKMSEDERNQFFALSAKQCELLEQEIKAALMEK</sequence>
<dbReference type="Gene3D" id="1.10.10.10">
    <property type="entry name" value="Winged helix-like DNA-binding domain superfamily/Winged helix DNA-binding domain"/>
    <property type="match status" value="1"/>
</dbReference>
<dbReference type="GO" id="GO:0003677">
    <property type="term" value="F:DNA binding"/>
    <property type="evidence" value="ECO:0007669"/>
    <property type="project" value="UniProtKB-KW"/>
</dbReference>
<organism evidence="6 8">
    <name type="scientific">Anaerotignum propionicum DSM 1682</name>
    <dbReference type="NCBI Taxonomy" id="991789"/>
    <lineage>
        <taxon>Bacteria</taxon>
        <taxon>Bacillati</taxon>
        <taxon>Bacillota</taxon>
        <taxon>Clostridia</taxon>
        <taxon>Lachnospirales</taxon>
        <taxon>Anaerotignaceae</taxon>
        <taxon>Anaerotignum</taxon>
    </lineage>
</organism>
<feature type="domain" description="HTH marR-type" evidence="4">
    <location>
        <begin position="80"/>
        <end position="213"/>
    </location>
</feature>
<evidence type="ECO:0000256" key="2">
    <source>
        <dbReference type="ARBA" id="ARBA00023125"/>
    </source>
</evidence>
<dbReference type="Pfam" id="PF12802">
    <property type="entry name" value="MarR_2"/>
    <property type="match status" value="1"/>
</dbReference>
<dbReference type="Proteomes" id="UP000068026">
    <property type="component" value="Chromosome"/>
</dbReference>
<dbReference type="SMART" id="SM00347">
    <property type="entry name" value="HTH_MARR"/>
    <property type="match status" value="1"/>
</dbReference>
<dbReference type="EMBL" id="CP014223">
    <property type="protein sequence ID" value="AMJ40739.1"/>
    <property type="molecule type" value="Genomic_DNA"/>
</dbReference>
<evidence type="ECO:0000256" key="1">
    <source>
        <dbReference type="ARBA" id="ARBA00023015"/>
    </source>
</evidence>
<dbReference type="GO" id="GO:0003700">
    <property type="term" value="F:DNA-binding transcription factor activity"/>
    <property type="evidence" value="ECO:0007669"/>
    <property type="project" value="InterPro"/>
</dbReference>
<dbReference type="Proteomes" id="UP000184204">
    <property type="component" value="Unassembled WGS sequence"/>
</dbReference>
<dbReference type="InterPro" id="IPR036390">
    <property type="entry name" value="WH_DNA-bd_sf"/>
</dbReference>
<name>A0A0X1U727_ANAPI</name>
<evidence type="ECO:0000259" key="4">
    <source>
        <dbReference type="PROSITE" id="PS50995"/>
    </source>
</evidence>
<reference evidence="6" key="4">
    <citation type="submission" date="2016-11" db="EMBL/GenBank/DDBJ databases">
        <authorList>
            <person name="Varghese N."/>
            <person name="Submissions S."/>
        </authorList>
    </citation>
    <scope>NUCLEOTIDE SEQUENCE</scope>
    <source>
        <strain evidence="6">DSM 1682</strain>
    </source>
</reference>
<evidence type="ECO:0000313" key="6">
    <source>
        <dbReference type="EMBL" id="SHF08542.1"/>
    </source>
</evidence>
<keyword evidence="1" id="KW-0805">Transcription regulation</keyword>
<accession>A0A0X1U727</accession>
<gene>
    <name evidence="5" type="ORF">CPRO_11440</name>
    <name evidence="6" type="ORF">SAMN02745151_02729</name>
</gene>
<keyword evidence="3" id="KW-0804">Transcription</keyword>
<proteinExistence type="predicted"/>
<reference evidence="8" key="3">
    <citation type="submission" date="2016-11" db="EMBL/GenBank/DDBJ databases">
        <authorList>
            <person name="Jaros S."/>
            <person name="Januszkiewicz K."/>
            <person name="Wedrychowicz H."/>
        </authorList>
    </citation>
    <scope>NUCLEOTIDE SEQUENCE [LARGE SCALE GENOMIC DNA]</scope>
    <source>
        <strain evidence="8">DSM 1682</strain>
    </source>
</reference>
<dbReference type="OrthoDB" id="3231996at2"/>
<dbReference type="PROSITE" id="PS50995">
    <property type="entry name" value="HTH_MARR_2"/>
    <property type="match status" value="1"/>
</dbReference>
<evidence type="ECO:0000313" key="5">
    <source>
        <dbReference type="EMBL" id="AMJ40739.1"/>
    </source>
</evidence>
<dbReference type="RefSeq" id="WP_096348688.1">
    <property type="nucleotide sequence ID" value="NZ_CP014223.1"/>
</dbReference>
<keyword evidence="7" id="KW-1185">Reference proteome</keyword>
<dbReference type="EMBL" id="FQUA01000016">
    <property type="protein sequence ID" value="SHF08542.1"/>
    <property type="molecule type" value="Genomic_DNA"/>
</dbReference>
<dbReference type="PANTHER" id="PTHR42756">
    <property type="entry name" value="TRANSCRIPTIONAL REGULATOR, MARR"/>
    <property type="match status" value="1"/>
</dbReference>
<reference evidence="7" key="2">
    <citation type="submission" date="2016-01" db="EMBL/GenBank/DDBJ databases">
        <authorList>
            <person name="Poehlein A."/>
            <person name="Schlien K."/>
            <person name="Gottschalk G."/>
            <person name="Buckel W."/>
            <person name="Daniel R."/>
        </authorList>
    </citation>
    <scope>NUCLEOTIDE SEQUENCE [LARGE SCALE GENOMIC DNA]</scope>
    <source>
        <strain evidence="7">X2</strain>
    </source>
</reference>
<keyword evidence="2 6" id="KW-0238">DNA-binding</keyword>
<dbReference type="InterPro" id="IPR036388">
    <property type="entry name" value="WH-like_DNA-bd_sf"/>
</dbReference>
<evidence type="ECO:0000313" key="7">
    <source>
        <dbReference type="Proteomes" id="UP000068026"/>
    </source>
</evidence>
<dbReference type="InterPro" id="IPR000835">
    <property type="entry name" value="HTH_MarR-typ"/>
</dbReference>
<evidence type="ECO:0000256" key="3">
    <source>
        <dbReference type="ARBA" id="ARBA00023163"/>
    </source>
</evidence>